<dbReference type="Gene3D" id="3.90.226.10">
    <property type="entry name" value="2-enoyl-CoA Hydratase, Chain A, domain 1"/>
    <property type="match status" value="1"/>
</dbReference>
<evidence type="ECO:0000256" key="4">
    <source>
        <dbReference type="ARBA" id="ARBA00023235"/>
    </source>
</evidence>
<dbReference type="AlphaFoldDB" id="A0A432ZLF4"/>
<dbReference type="Pfam" id="PF00378">
    <property type="entry name" value="ECH_1"/>
    <property type="match status" value="1"/>
</dbReference>
<dbReference type="EMBL" id="PIQH01000010">
    <property type="protein sequence ID" value="RUO78779.1"/>
    <property type="molecule type" value="Genomic_DNA"/>
</dbReference>
<gene>
    <name evidence="5" type="ORF">CWI84_10600</name>
</gene>
<evidence type="ECO:0000313" key="6">
    <source>
        <dbReference type="Proteomes" id="UP000287996"/>
    </source>
</evidence>
<keyword evidence="4" id="KW-0413">Isomerase</keyword>
<dbReference type="Gene3D" id="1.10.12.10">
    <property type="entry name" value="Lyase 2-enoyl-coa Hydratase, Chain A, domain 2"/>
    <property type="match status" value="1"/>
</dbReference>
<comment type="subcellular location">
    <subcellularLocation>
        <location evidence="1">Peroxisome</location>
    </subcellularLocation>
</comment>
<evidence type="ECO:0000256" key="2">
    <source>
        <dbReference type="ARBA" id="ARBA00005254"/>
    </source>
</evidence>
<accession>A0A432ZLF4</accession>
<dbReference type="PANTHER" id="PTHR43684:SF1">
    <property type="entry name" value="ENOYL-COA DELTA ISOMERASE 2"/>
    <property type="match status" value="1"/>
</dbReference>
<keyword evidence="3" id="KW-0576">Peroxisome</keyword>
<dbReference type="GO" id="GO:0004165">
    <property type="term" value="F:delta(3)-delta(2)-enoyl-CoA isomerase activity"/>
    <property type="evidence" value="ECO:0007669"/>
    <property type="project" value="UniProtKB-ARBA"/>
</dbReference>
<dbReference type="InterPro" id="IPR051053">
    <property type="entry name" value="ECH/Chromodomain_protein"/>
</dbReference>
<evidence type="ECO:0000256" key="3">
    <source>
        <dbReference type="ARBA" id="ARBA00023140"/>
    </source>
</evidence>
<sequence>MAQSHIITAVEQGIMTLTFNRAEKKNAITQDMYRQLTAALQQAEQDGAIHAIVITGSGDSFTAGNDLADFIGMGEIDASAPVFEFLHCVARLSVPMIAAVNGLAIGIGTTLLLHCDIVIAARSAQFALPFAKLGLVPEAGSSQLLPLLTGHLRASEWLLLGDNFAADDAEQAGIVSKVVDDQALAETIDAYCQRFRQIPVSSLRASKALINAPLEPVPDRINREVKSFAKALQHADTQATIQAKLQKK</sequence>
<dbReference type="InterPro" id="IPR001753">
    <property type="entry name" value="Enoyl-CoA_hydra/iso"/>
</dbReference>
<comment type="similarity">
    <text evidence="2">Belongs to the enoyl-CoA hydratase/isomerase family.</text>
</comment>
<dbReference type="InterPro" id="IPR029045">
    <property type="entry name" value="ClpP/crotonase-like_dom_sf"/>
</dbReference>
<organism evidence="5 6">
    <name type="scientific">Idiomarina tyrosinivorans</name>
    <dbReference type="NCBI Taxonomy" id="1445662"/>
    <lineage>
        <taxon>Bacteria</taxon>
        <taxon>Pseudomonadati</taxon>
        <taxon>Pseudomonadota</taxon>
        <taxon>Gammaproteobacteria</taxon>
        <taxon>Alteromonadales</taxon>
        <taxon>Idiomarinaceae</taxon>
        <taxon>Idiomarina</taxon>
    </lineage>
</organism>
<protein>
    <submittedName>
        <fullName evidence="5">Enoyl-CoA hydratase</fullName>
    </submittedName>
</protein>
<dbReference type="InterPro" id="IPR014748">
    <property type="entry name" value="Enoyl-CoA_hydra_C"/>
</dbReference>
<dbReference type="SUPFAM" id="SSF52096">
    <property type="entry name" value="ClpP/crotonase"/>
    <property type="match status" value="1"/>
</dbReference>
<name>A0A432ZLF4_9GAMM</name>
<evidence type="ECO:0000313" key="5">
    <source>
        <dbReference type="EMBL" id="RUO78779.1"/>
    </source>
</evidence>
<dbReference type="Proteomes" id="UP000287996">
    <property type="component" value="Unassembled WGS sequence"/>
</dbReference>
<dbReference type="RefSeq" id="WP_126842560.1">
    <property type="nucleotide sequence ID" value="NZ_PIQH01000010.1"/>
</dbReference>
<keyword evidence="6" id="KW-1185">Reference proteome</keyword>
<proteinExistence type="inferred from homology"/>
<comment type="caution">
    <text evidence="5">The sequence shown here is derived from an EMBL/GenBank/DDBJ whole genome shotgun (WGS) entry which is preliminary data.</text>
</comment>
<dbReference type="CDD" id="cd06558">
    <property type="entry name" value="crotonase-like"/>
    <property type="match status" value="1"/>
</dbReference>
<evidence type="ECO:0000256" key="1">
    <source>
        <dbReference type="ARBA" id="ARBA00004275"/>
    </source>
</evidence>
<dbReference type="PANTHER" id="PTHR43684">
    <property type="match status" value="1"/>
</dbReference>
<reference evidence="5 6" key="1">
    <citation type="journal article" date="2011" name="Front. Microbiol.">
        <title>Genomic signatures of strain selection and enhancement in Bacillus atrophaeus var. globigii, a historical biowarfare simulant.</title>
        <authorList>
            <person name="Gibbons H.S."/>
            <person name="Broomall S.M."/>
            <person name="McNew L.A."/>
            <person name="Daligault H."/>
            <person name="Chapman C."/>
            <person name="Bruce D."/>
            <person name="Karavis M."/>
            <person name="Krepps M."/>
            <person name="McGregor P.A."/>
            <person name="Hong C."/>
            <person name="Park K.H."/>
            <person name="Akmal A."/>
            <person name="Feldman A."/>
            <person name="Lin J.S."/>
            <person name="Chang W.E."/>
            <person name="Higgs B.W."/>
            <person name="Demirev P."/>
            <person name="Lindquist J."/>
            <person name="Liem A."/>
            <person name="Fochler E."/>
            <person name="Read T.D."/>
            <person name="Tapia R."/>
            <person name="Johnson S."/>
            <person name="Bishop-Lilly K.A."/>
            <person name="Detter C."/>
            <person name="Han C."/>
            <person name="Sozhamannan S."/>
            <person name="Rosenzweig C.N."/>
            <person name="Skowronski E.W."/>
        </authorList>
    </citation>
    <scope>NUCLEOTIDE SEQUENCE [LARGE SCALE GENOMIC DNA]</scope>
    <source>
        <strain evidence="5 6">CC-PW-9</strain>
    </source>
</reference>
<dbReference type="OrthoDB" id="9797151at2"/>